<protein>
    <submittedName>
        <fullName evidence="2">Uncharacterized protein</fullName>
    </submittedName>
</protein>
<sequence length="83" mass="9661">MNTQTTKRKQSDIRLQELSLIDALSKSVGCRFLNFSYFVKLWSSIHGVFLPQSLGWHPQIPFYLPVFWPQAALFWVFGMSLLP</sequence>
<dbReference type="InParanoid" id="A0A061F979"/>
<evidence type="ECO:0000313" key="2">
    <source>
        <dbReference type="EMBL" id="EOY13453.1"/>
    </source>
</evidence>
<feature type="transmembrane region" description="Helical" evidence="1">
    <location>
        <begin position="62"/>
        <end position="82"/>
    </location>
</feature>
<evidence type="ECO:0000313" key="3">
    <source>
        <dbReference type="Proteomes" id="UP000026915"/>
    </source>
</evidence>
<evidence type="ECO:0000256" key="1">
    <source>
        <dbReference type="SAM" id="Phobius"/>
    </source>
</evidence>
<organism evidence="2 3">
    <name type="scientific">Theobroma cacao</name>
    <name type="common">Cacao</name>
    <name type="synonym">Cocoa</name>
    <dbReference type="NCBI Taxonomy" id="3641"/>
    <lineage>
        <taxon>Eukaryota</taxon>
        <taxon>Viridiplantae</taxon>
        <taxon>Streptophyta</taxon>
        <taxon>Embryophyta</taxon>
        <taxon>Tracheophyta</taxon>
        <taxon>Spermatophyta</taxon>
        <taxon>Magnoliopsida</taxon>
        <taxon>eudicotyledons</taxon>
        <taxon>Gunneridae</taxon>
        <taxon>Pentapetalae</taxon>
        <taxon>rosids</taxon>
        <taxon>malvids</taxon>
        <taxon>Malvales</taxon>
        <taxon>Malvaceae</taxon>
        <taxon>Byttnerioideae</taxon>
        <taxon>Theobroma</taxon>
    </lineage>
</organism>
<keyword evidence="1" id="KW-1133">Transmembrane helix</keyword>
<proteinExistence type="predicted"/>
<keyword evidence="1" id="KW-0472">Membrane</keyword>
<dbReference type="Proteomes" id="UP000026915">
    <property type="component" value="Chromosome 7"/>
</dbReference>
<dbReference type="HOGENOM" id="CLU_2547181_0_0_1"/>
<accession>A0A061F979</accession>
<gene>
    <name evidence="2" type="ORF">TCM_032028</name>
</gene>
<dbReference type="Gramene" id="EOY13453">
    <property type="protein sequence ID" value="EOY13453"/>
    <property type="gene ID" value="TCM_032028"/>
</dbReference>
<keyword evidence="1" id="KW-0812">Transmembrane</keyword>
<feature type="transmembrane region" description="Helical" evidence="1">
    <location>
        <begin position="32"/>
        <end position="50"/>
    </location>
</feature>
<dbReference type="AlphaFoldDB" id="A0A061F979"/>
<reference evidence="2 3" key="1">
    <citation type="journal article" date="2013" name="Genome Biol.">
        <title>The genome sequence of the most widely cultivated cacao type and its use to identify candidate genes regulating pod color.</title>
        <authorList>
            <person name="Motamayor J.C."/>
            <person name="Mockaitis K."/>
            <person name="Schmutz J."/>
            <person name="Haiminen N."/>
            <person name="Iii D.L."/>
            <person name="Cornejo O."/>
            <person name="Findley S.D."/>
            <person name="Zheng P."/>
            <person name="Utro F."/>
            <person name="Royaert S."/>
            <person name="Saski C."/>
            <person name="Jenkins J."/>
            <person name="Podicheti R."/>
            <person name="Zhao M."/>
            <person name="Scheffler B.E."/>
            <person name="Stack J.C."/>
            <person name="Feltus F.A."/>
            <person name="Mustiga G.M."/>
            <person name="Amores F."/>
            <person name="Phillips W."/>
            <person name="Marelli J.P."/>
            <person name="May G.D."/>
            <person name="Shapiro H."/>
            <person name="Ma J."/>
            <person name="Bustamante C.D."/>
            <person name="Schnell R.J."/>
            <person name="Main D."/>
            <person name="Gilbert D."/>
            <person name="Parida L."/>
            <person name="Kuhn D.N."/>
        </authorList>
    </citation>
    <scope>NUCLEOTIDE SEQUENCE [LARGE SCALE GENOMIC DNA]</scope>
    <source>
        <strain evidence="3">cv. Matina 1-6</strain>
    </source>
</reference>
<dbReference type="EMBL" id="CM001885">
    <property type="protein sequence ID" value="EOY13453.1"/>
    <property type="molecule type" value="Genomic_DNA"/>
</dbReference>
<name>A0A061F979_THECC</name>
<keyword evidence="3" id="KW-1185">Reference proteome</keyword>